<feature type="signal peptide" evidence="2">
    <location>
        <begin position="1"/>
        <end position="22"/>
    </location>
</feature>
<feature type="region of interest" description="Disordered" evidence="1">
    <location>
        <begin position="18"/>
        <end position="45"/>
    </location>
</feature>
<keyword evidence="2" id="KW-0732">Signal</keyword>
<dbReference type="Proteomes" id="UP000433309">
    <property type="component" value="Unassembled WGS sequence"/>
</dbReference>
<name>A0A6I2L2T9_9BURK</name>
<dbReference type="RefSeq" id="WP_154379770.1">
    <property type="nucleotide sequence ID" value="NZ_WKJK01000011.1"/>
</dbReference>
<dbReference type="AlphaFoldDB" id="A0A6I2L2T9"/>
<dbReference type="EMBL" id="WKJK01000011">
    <property type="protein sequence ID" value="MRW92401.1"/>
    <property type="molecule type" value="Genomic_DNA"/>
</dbReference>
<feature type="chain" id="PRO_5026047912" evidence="2">
    <location>
        <begin position="23"/>
        <end position="89"/>
    </location>
</feature>
<keyword evidence="4" id="KW-1185">Reference proteome</keyword>
<accession>A0A6I2L2T9</accession>
<evidence type="ECO:0000313" key="4">
    <source>
        <dbReference type="Proteomes" id="UP000433309"/>
    </source>
</evidence>
<protein>
    <submittedName>
        <fullName evidence="3">Uncharacterized protein</fullName>
    </submittedName>
</protein>
<proteinExistence type="predicted"/>
<reference evidence="3 4" key="1">
    <citation type="submission" date="2019-11" db="EMBL/GenBank/DDBJ databases">
        <title>Novel species isolated from a subtropical stream in China.</title>
        <authorList>
            <person name="Lu H."/>
        </authorList>
    </citation>
    <scope>NUCLEOTIDE SEQUENCE [LARGE SCALE GENOMIC DNA]</scope>
    <source>
        <strain evidence="3 4">FT80W</strain>
    </source>
</reference>
<gene>
    <name evidence="3" type="ORF">GJ699_20600</name>
</gene>
<evidence type="ECO:0000256" key="1">
    <source>
        <dbReference type="SAM" id="MobiDB-lite"/>
    </source>
</evidence>
<feature type="compositionally biased region" description="Pro residues" evidence="1">
    <location>
        <begin position="32"/>
        <end position="41"/>
    </location>
</feature>
<comment type="caution">
    <text evidence="3">The sequence shown here is derived from an EMBL/GenBank/DDBJ whole genome shotgun (WGS) entry which is preliminary data.</text>
</comment>
<evidence type="ECO:0000313" key="3">
    <source>
        <dbReference type="EMBL" id="MRW92401.1"/>
    </source>
</evidence>
<evidence type="ECO:0000256" key="2">
    <source>
        <dbReference type="SAM" id="SignalP"/>
    </source>
</evidence>
<organism evidence="3 4">
    <name type="scientific">Duganella guangzhouensis</name>
    <dbReference type="NCBI Taxonomy" id="2666084"/>
    <lineage>
        <taxon>Bacteria</taxon>
        <taxon>Pseudomonadati</taxon>
        <taxon>Pseudomonadota</taxon>
        <taxon>Betaproteobacteria</taxon>
        <taxon>Burkholderiales</taxon>
        <taxon>Oxalobacteraceae</taxon>
        <taxon>Telluria group</taxon>
        <taxon>Duganella</taxon>
    </lineage>
</organism>
<sequence length="89" mass="9184">MKLLKHWMLCAALAGAAWGAAAQSDNQQQRPDGPPPGPPPEAVAACKGKTEGAKVTFTGRNGEKLSATCKKMGDTLAAMPEGMGPPPQR</sequence>